<keyword evidence="2" id="KW-1185">Reference proteome</keyword>
<name>A0A812VNU7_SYMPI</name>
<reference evidence="1" key="1">
    <citation type="submission" date="2021-02" db="EMBL/GenBank/DDBJ databases">
        <authorList>
            <person name="Dougan E. K."/>
            <person name="Rhodes N."/>
            <person name="Thang M."/>
            <person name="Chan C."/>
        </authorList>
    </citation>
    <scope>NUCLEOTIDE SEQUENCE</scope>
</reference>
<protein>
    <submittedName>
        <fullName evidence="1">SWEET14 protein</fullName>
    </submittedName>
</protein>
<sequence length="84" mass="8240">DGKDKDKLAAGGPAPSYVWTGSGGTCGGNPDFFAAASASAVNDVQVICDGCDVSLSHELIDDGGFCADCREKAATAAATAAGIE</sequence>
<evidence type="ECO:0000313" key="2">
    <source>
        <dbReference type="Proteomes" id="UP000649617"/>
    </source>
</evidence>
<gene>
    <name evidence="1" type="primary">SWEET14</name>
    <name evidence="1" type="ORF">SPIL2461_LOCUS17397</name>
</gene>
<evidence type="ECO:0000313" key="1">
    <source>
        <dbReference type="EMBL" id="CAE7651332.1"/>
    </source>
</evidence>
<feature type="non-terminal residue" evidence="1">
    <location>
        <position position="84"/>
    </location>
</feature>
<feature type="non-terminal residue" evidence="1">
    <location>
        <position position="1"/>
    </location>
</feature>
<proteinExistence type="predicted"/>
<comment type="caution">
    <text evidence="1">The sequence shown here is derived from an EMBL/GenBank/DDBJ whole genome shotgun (WGS) entry which is preliminary data.</text>
</comment>
<dbReference type="EMBL" id="CAJNIZ010043149">
    <property type="protein sequence ID" value="CAE7651332.1"/>
    <property type="molecule type" value="Genomic_DNA"/>
</dbReference>
<organism evidence="1 2">
    <name type="scientific">Symbiodinium pilosum</name>
    <name type="common">Dinoflagellate</name>
    <dbReference type="NCBI Taxonomy" id="2952"/>
    <lineage>
        <taxon>Eukaryota</taxon>
        <taxon>Sar</taxon>
        <taxon>Alveolata</taxon>
        <taxon>Dinophyceae</taxon>
        <taxon>Suessiales</taxon>
        <taxon>Symbiodiniaceae</taxon>
        <taxon>Symbiodinium</taxon>
    </lineage>
</organism>
<dbReference type="AlphaFoldDB" id="A0A812VNU7"/>
<dbReference type="Proteomes" id="UP000649617">
    <property type="component" value="Unassembled WGS sequence"/>
</dbReference>
<accession>A0A812VNU7</accession>